<feature type="transmembrane region" description="Helical" evidence="3">
    <location>
        <begin position="1446"/>
        <end position="1465"/>
    </location>
</feature>
<dbReference type="Pfam" id="PF13968">
    <property type="entry name" value="DUF4220"/>
    <property type="match status" value="1"/>
</dbReference>
<dbReference type="PANTHER" id="PTHR11439:SF524">
    <property type="entry name" value="RNA-DIRECTED DNA POLYMERASE, PROTEIN KINASE RLK-PELLE-DLSV FAMILY"/>
    <property type="match status" value="1"/>
</dbReference>
<evidence type="ECO:0000256" key="1">
    <source>
        <dbReference type="ARBA" id="ARBA00009085"/>
    </source>
</evidence>
<feature type="region of interest" description="Disordered" evidence="2">
    <location>
        <begin position="2224"/>
        <end position="2249"/>
    </location>
</feature>
<reference evidence="5" key="2">
    <citation type="submission" date="2005-04" db="EMBL/GenBank/DDBJ databases">
        <authorList>
            <person name="Buell C.R."/>
            <person name="Wing R.A."/>
            <person name="McCombie W.A."/>
            <person name="Ouyang S."/>
        </authorList>
    </citation>
    <scope>NUCLEOTIDE SEQUENCE</scope>
</reference>
<dbReference type="InterPro" id="IPR038765">
    <property type="entry name" value="Papain-like_cys_pep_sf"/>
</dbReference>
<dbReference type="SUPFAM" id="SSF54001">
    <property type="entry name" value="Cysteine proteinases"/>
    <property type="match status" value="1"/>
</dbReference>
<dbReference type="Gene3D" id="3.90.70.10">
    <property type="entry name" value="Cysteine proteinases"/>
    <property type="match status" value="1"/>
</dbReference>
<dbReference type="PROSITE" id="PS00973">
    <property type="entry name" value="USP_2"/>
    <property type="match status" value="1"/>
</dbReference>
<keyword evidence="3" id="KW-1133">Transmembrane helix</keyword>
<dbReference type="Pfam" id="PF14223">
    <property type="entry name" value="Retrotran_gag_2"/>
    <property type="match status" value="1"/>
</dbReference>
<protein>
    <submittedName>
        <fullName evidence="5">Retrotransposon protein, putative, unclassified</fullName>
    </submittedName>
</protein>
<dbReference type="InterPro" id="IPR018200">
    <property type="entry name" value="USP_CS"/>
</dbReference>
<dbReference type="SUPFAM" id="SSF56672">
    <property type="entry name" value="DNA/RNA polymerases"/>
    <property type="match status" value="1"/>
</dbReference>
<organism evidence="5">
    <name type="scientific">Oryza sativa subsp. japonica</name>
    <name type="common">Rice</name>
    <dbReference type="NCBI Taxonomy" id="39947"/>
    <lineage>
        <taxon>Eukaryota</taxon>
        <taxon>Viridiplantae</taxon>
        <taxon>Streptophyta</taxon>
        <taxon>Embryophyta</taxon>
        <taxon>Tracheophyta</taxon>
        <taxon>Spermatophyta</taxon>
        <taxon>Magnoliopsida</taxon>
        <taxon>Liliopsida</taxon>
        <taxon>Poales</taxon>
        <taxon>Poaceae</taxon>
        <taxon>BOP clade</taxon>
        <taxon>Oryzoideae</taxon>
        <taxon>Oryzeae</taxon>
        <taxon>Oryzinae</taxon>
        <taxon>Oryza</taxon>
        <taxon>Oryza sativa</taxon>
    </lineage>
</organism>
<feature type="compositionally biased region" description="Gly residues" evidence="2">
    <location>
        <begin position="293"/>
        <end position="328"/>
    </location>
</feature>
<evidence type="ECO:0000313" key="5">
    <source>
        <dbReference type="EMBL" id="ABA94767.2"/>
    </source>
</evidence>
<feature type="region of interest" description="Disordered" evidence="2">
    <location>
        <begin position="1"/>
        <end position="22"/>
    </location>
</feature>
<dbReference type="GO" id="GO:0016579">
    <property type="term" value="P:protein deubiquitination"/>
    <property type="evidence" value="ECO:0007669"/>
    <property type="project" value="InterPro"/>
</dbReference>
<feature type="compositionally biased region" description="Gly residues" evidence="2">
    <location>
        <begin position="246"/>
        <end position="275"/>
    </location>
</feature>
<name>Q2R140_ORYSJ</name>
<dbReference type="InterPro" id="IPR001394">
    <property type="entry name" value="Peptidase_C19_UCH"/>
</dbReference>
<evidence type="ECO:0000259" key="4">
    <source>
        <dbReference type="PROSITE" id="PS50235"/>
    </source>
</evidence>
<dbReference type="InterPro" id="IPR043502">
    <property type="entry name" value="DNA/RNA_pol_sf"/>
</dbReference>
<accession>Q2R140</accession>
<reference evidence="5" key="1">
    <citation type="journal article" date="2005" name="BMC Biol.">
        <title>The sequence of rice chromosomes 11 and 12, rich in disease resistance genes and recent gene duplications.</title>
        <authorList>
            <consortium name="The rice chromosomes 11 and 12 sequencing consortia"/>
        </authorList>
    </citation>
    <scope>NUCLEOTIDE SEQUENCE [LARGE SCALE GENOMIC DNA]</scope>
</reference>
<dbReference type="Pfam" id="PF07727">
    <property type="entry name" value="RVT_2"/>
    <property type="match status" value="2"/>
</dbReference>
<dbReference type="GO" id="GO:0004843">
    <property type="term" value="F:cysteine-type deubiquitinase activity"/>
    <property type="evidence" value="ECO:0007669"/>
    <property type="project" value="InterPro"/>
</dbReference>
<keyword evidence="3" id="KW-0472">Membrane</keyword>
<feature type="transmembrane region" description="Helical" evidence="3">
    <location>
        <begin position="1410"/>
        <end position="1434"/>
    </location>
</feature>
<comment type="similarity">
    <text evidence="1">Belongs to the peptidase C19 family.</text>
</comment>
<reference evidence="5" key="3">
    <citation type="submission" date="2006-01" db="EMBL/GenBank/DDBJ databases">
        <authorList>
            <person name="Buell R."/>
        </authorList>
    </citation>
    <scope>NUCLEOTIDE SEQUENCE</scope>
</reference>
<feature type="region of interest" description="Disordered" evidence="2">
    <location>
        <begin position="2015"/>
        <end position="2044"/>
    </location>
</feature>
<dbReference type="InterPro" id="IPR007658">
    <property type="entry name" value="DUF594"/>
</dbReference>
<feature type="domain" description="USP" evidence="4">
    <location>
        <begin position="2050"/>
        <end position="2424"/>
    </location>
</feature>
<evidence type="ECO:0000256" key="3">
    <source>
        <dbReference type="SAM" id="Phobius"/>
    </source>
</evidence>
<dbReference type="Pfam" id="PF04578">
    <property type="entry name" value="DUF594"/>
    <property type="match status" value="1"/>
</dbReference>
<feature type="region of interest" description="Disordered" evidence="2">
    <location>
        <begin position="246"/>
        <end position="333"/>
    </location>
</feature>
<dbReference type="InterPro" id="IPR025315">
    <property type="entry name" value="DUF4220"/>
</dbReference>
<proteinExistence type="inferred from homology"/>
<gene>
    <name evidence="5" type="ordered locus">LOC_Os11g40450</name>
</gene>
<feature type="compositionally biased region" description="Polar residues" evidence="2">
    <location>
        <begin position="2240"/>
        <end position="2249"/>
    </location>
</feature>
<sequence>MSAESTQSSTSSASSGSSSSSTTSEFLHPYATVAVKSHVPITLENTHPNYNKWRAFFTSLCGKFGLMAHIDGSAPPRPNNPAWEQADCCIRSWIFGSVADNILDLAMEPDQTARELWVTITDMFHANKEPRAIFLSHQFHSMIQGDSSIDDYCQEMKTAADALRDVGHAVTESQLVLNLLRGLNERFSNTGENIANAAVLPSFTSACNTLMLKELCLANEAKVEAATTLMAGSSFGSCPPGGFGSSGGGGGGSGSGGGARQSFSGGGAGGGGFPGGQARAGSNTNRRNHKGAAVGGGGGGSGGGARHFSGGGVSSGGGGGFSAGGSGPGWVNPGWRPDGPWVCFNPWPAQQPAWRPSLVGLLGPAPTAHYSQANTTFAGPFTSPTSAATSQPNWEQASLIAALNKMALQSPNNWVLDTGATSHMSSTDGILVTRLPNSHTFITANIPDYLLIGLRLALSFPLSLFTAMYGPLRHFCWTFPLRCKSDVHRHIVEFAEDFLQRSLPPRRLSNRDLSRWLPPRRLRNRDLSRWLPPWRLSNRMFPSSADICRTTPSRRQAAPARLVRPWSVPPHPALLRRLVPSEPTGSLRPVDRLTYTATHATASHVPANYRSALADPNWRAAMADEYKALVDNGTWRLVPRPPRANIVMGKWIFKHKFHSDGSLARHKARWVVRGYSQQHGIDYDETFSPVVKSATIWVVLSIAASRAWPIHQLDVKNVFLHGHLKETVYCQQPSKFVDPAAPDVVCLLQKSLYGGDRIAYLLLYVDDIILTALTTSLLQQLMARLHSEFAMTDLGDLHFFLGISVTRSSAGLFLSQRQYVVDLLQRAGMAECHSTSTPVDTRAKLSATDGLPVADPSEYRSIAGTLQYLTLIRPDLTYAVQQVCLFMHDPREPHLALVKRILRYVKGSLSTSLHIGSSMIQSLTAYSDADWAGCPDSRRSTSGYCVFLGDNLVSWSSKRQTTVSRYSAAAEYRAVAHAVAECCWLRQLLQELHVPITSATIVYCDNVSAVYMTANPMHHRRTKHIKVDIHFVREKVALGQVRWGMGGCKGDTPLKAQLLPLPAARNPVASTIKASNTPLPTPPTVAAATRPTFTTRWVKKRLQTLTALPCLPKAPFPSSLPANLAPLPLSDVIALLEDSLNVSHELPATEEAVPVSPPSLVAADVDPVVGPLDEIVVAAAAVDEIAAAVDVAGDASVAISTTSGVAAAPTPAIPASVAVAAIVAAVVAALDISSRVNSPSGHPKLHRYSTSFPANQRTRCGTLSVLGRFRKRYEDSKARFVQDLTKLTELDITDFPPELLFPGRIGTTLIRMGFHQLGKVFRPYLLVRFQDGSVCIAKFQQAPGDPSPLAGRLAQQRTWHRRQHNNHGGGEGSDLRASIQRSEQRKMIGLHEIRDLLSSLFVMLNQKKYILFRIEFLVVLVTVLFLVMFIMDIFRRHIHNATMKAIFTILDAVSDSIVIYLLGAMKTAPFKNQLFPVWALVLVNFRYSVDFISGYGVPDRRGRRFTEWRNVVKLLGSAFLNLSRGSKFGLPLWCLWALQMLRSWYRFHSRTLAINSNWHGRSSELVSEYMREANNWKPEECNPKTMEGFKYLVYGERVKLQKPRHLLCSCDNIPSPNNSGNIIQGKDQKDLSLAFALSRLLRCRLEDVKLQRGTFRININLVKRRIIEEKDANHAFGIMEQWHGQIDQYVFLESYDDRPRIWNLIHKISTGMVPKKDNGAKLSNPIDIPECVKHAILEKLNSIDLTAGHLPKVVISLLDDKRKSYRWACSELQTCTHTILVWHIATSICEIKLAKNEGVDLSKPGFLCYLLSCFTNCFSSSLYLMDEKKLPGKLQERYIIANSLSRYCAYLLVSKPDLIPDSFFVPNMIFQEAVTLAHDDILKGCESLQERYDKLMPKEKNNTQNVGEENINEDVLRQGAKLADKLMKEENEDCWEILSGVWTELLIHLAPSWNASAHKKCLESGGEFITHIWALLWHCGIEKSMLWPVEDVPDNNAPGATPNNNAENSNVQPVHEMQQAAGDRQQMPTTTTPNGGHRSGLANGQGNVVRKMQNIGNRCYFNAVLQSLLALSELRSRMLEQDPPPGRALHLELKKLFVDTINYKESTLETEKLFQLMCSRHEDINQGDMGDSNHALHSLLNDLINEEPEGMHFPSTVKSLFNGQVVKSVSSIQCAHHSITTEALVLSLAIPSNKPVSMKDCLDLYTTEEIDDWECKECSVSANENASESQTDSTVDDQTEQLNSGTHQKEQFSYSAGKKIITQNQHQGKLPLLDCNARQMDQYHNKPKEGKKIRRVATIKYRINKAPPVLTIQLKRFEFVHDDGSGKIEEHVIFQETLDITKYMDTRYLDNEYKYCLVAVIVHGGQKLDGGHYFAYVRASRTGGQKRESSDTHSWFLANDEKVEEVLFENVLKCEAYILFYERVPHSKVKGSLETHTQTNHGFREA</sequence>
<feature type="region of interest" description="Disordered" evidence="2">
    <location>
        <begin position="1346"/>
        <end position="1376"/>
    </location>
</feature>
<dbReference type="Pfam" id="PF00443">
    <property type="entry name" value="UCH"/>
    <property type="match status" value="1"/>
</dbReference>
<dbReference type="CDD" id="cd09272">
    <property type="entry name" value="RNase_HI_RT_Ty1"/>
    <property type="match status" value="1"/>
</dbReference>
<dbReference type="PROSITE" id="PS50235">
    <property type="entry name" value="USP_3"/>
    <property type="match status" value="1"/>
</dbReference>
<dbReference type="EMBL" id="DP000010">
    <property type="protein sequence ID" value="ABA94767.2"/>
    <property type="molecule type" value="Genomic_DNA"/>
</dbReference>
<feature type="compositionally biased region" description="Polar residues" evidence="2">
    <location>
        <begin position="2224"/>
        <end position="2233"/>
    </location>
</feature>
<dbReference type="InterPro" id="IPR013103">
    <property type="entry name" value="RVT_2"/>
</dbReference>
<dbReference type="InterPro" id="IPR028889">
    <property type="entry name" value="USP"/>
</dbReference>
<keyword evidence="3" id="KW-0812">Transmembrane</keyword>
<evidence type="ECO:0000256" key="2">
    <source>
        <dbReference type="SAM" id="MobiDB-lite"/>
    </source>
</evidence>
<dbReference type="PANTHER" id="PTHR11439">
    <property type="entry name" value="GAG-POL-RELATED RETROTRANSPOSON"/>
    <property type="match status" value="1"/>
</dbReference>